<feature type="transmembrane region" description="Helical" evidence="9">
    <location>
        <begin position="241"/>
        <end position="262"/>
    </location>
</feature>
<accession>A0A1W0WME3</accession>
<name>A0A1W0WME3_HYPEX</name>
<gene>
    <name evidence="11" type="ORF">BV898_09513</name>
</gene>
<dbReference type="GO" id="GO:0005886">
    <property type="term" value="C:plasma membrane"/>
    <property type="evidence" value="ECO:0007669"/>
    <property type="project" value="UniProtKB-SubCell"/>
</dbReference>
<feature type="transmembrane region" description="Helical" evidence="9">
    <location>
        <begin position="63"/>
        <end position="90"/>
    </location>
</feature>
<keyword evidence="12" id="KW-1185">Reference proteome</keyword>
<dbReference type="InterPro" id="IPR000276">
    <property type="entry name" value="GPCR_Rhodpsn"/>
</dbReference>
<dbReference type="Proteomes" id="UP000192578">
    <property type="component" value="Unassembled WGS sequence"/>
</dbReference>
<evidence type="ECO:0000256" key="2">
    <source>
        <dbReference type="ARBA" id="ARBA00022475"/>
    </source>
</evidence>
<feature type="transmembrane region" description="Helical" evidence="9">
    <location>
        <begin position="144"/>
        <end position="165"/>
    </location>
</feature>
<evidence type="ECO:0000256" key="3">
    <source>
        <dbReference type="ARBA" id="ARBA00022692"/>
    </source>
</evidence>
<sequence>MNNTSISTVTPANMTTINALSHNSELLGFLIAVVLTNAAGTLANIILLVAIFTHRPLRKSSSWLLIVHCIAVDLYTTIVAVPAITVPFYLGPAFPLPEAVCTYQTLYANIAYTAGMYATCVLSIHRLVAVVLPKHFRFFTTTSALLGILTVAWTVTVLVNLFTALGMGSRMVHSSASGGCVILPTGKSLVPLTLSTAAGYYFPTSLTGLCYVIIFVKTMVDIYGRKSSRLQRRRLEISRTLFLSFLWHCITVYPAVIILTFFPKAFAASFPLQLAIKWLGNSYSALNPVFFYASSKLFQDGIKAVLSRPCHLHLAPRVRPAGMSVTRREHLTTGQKAAIGTLNSKEQSTPAEGNLEN</sequence>
<organism evidence="11 12">
    <name type="scientific">Hypsibius exemplaris</name>
    <name type="common">Freshwater tardigrade</name>
    <dbReference type="NCBI Taxonomy" id="2072580"/>
    <lineage>
        <taxon>Eukaryota</taxon>
        <taxon>Metazoa</taxon>
        <taxon>Ecdysozoa</taxon>
        <taxon>Tardigrada</taxon>
        <taxon>Eutardigrada</taxon>
        <taxon>Parachela</taxon>
        <taxon>Hypsibioidea</taxon>
        <taxon>Hypsibiidae</taxon>
        <taxon>Hypsibius</taxon>
    </lineage>
</organism>
<reference evidence="12" key="1">
    <citation type="submission" date="2017-01" db="EMBL/GenBank/DDBJ databases">
        <title>Comparative genomics of anhydrobiosis in the tardigrade Hypsibius dujardini.</title>
        <authorList>
            <person name="Yoshida Y."/>
            <person name="Koutsovoulos G."/>
            <person name="Laetsch D."/>
            <person name="Stevens L."/>
            <person name="Kumar S."/>
            <person name="Horikawa D."/>
            <person name="Ishino K."/>
            <person name="Komine S."/>
            <person name="Tomita M."/>
            <person name="Blaxter M."/>
            <person name="Arakawa K."/>
        </authorList>
    </citation>
    <scope>NUCLEOTIDE SEQUENCE [LARGE SCALE GENOMIC DNA]</scope>
    <source>
        <strain evidence="12">Z151</strain>
    </source>
</reference>
<dbReference type="GO" id="GO:0004930">
    <property type="term" value="F:G protein-coupled receptor activity"/>
    <property type="evidence" value="ECO:0007669"/>
    <property type="project" value="UniProtKB-KW"/>
</dbReference>
<evidence type="ECO:0000313" key="12">
    <source>
        <dbReference type="Proteomes" id="UP000192578"/>
    </source>
</evidence>
<evidence type="ECO:0000256" key="8">
    <source>
        <dbReference type="ARBA" id="ARBA00023224"/>
    </source>
</evidence>
<keyword evidence="3 9" id="KW-0812">Transmembrane</keyword>
<keyword evidence="2" id="KW-1003">Cell membrane</keyword>
<keyword evidence="7" id="KW-0675">Receptor</keyword>
<dbReference type="PROSITE" id="PS50262">
    <property type="entry name" value="G_PROTEIN_RECEP_F1_2"/>
    <property type="match status" value="1"/>
</dbReference>
<protein>
    <recommendedName>
        <fullName evidence="10">G-protein coupled receptors family 1 profile domain-containing protein</fullName>
    </recommendedName>
</protein>
<feature type="domain" description="G-protein coupled receptors family 1 profile" evidence="10">
    <location>
        <begin position="43"/>
        <end position="291"/>
    </location>
</feature>
<evidence type="ECO:0000256" key="6">
    <source>
        <dbReference type="ARBA" id="ARBA00023136"/>
    </source>
</evidence>
<evidence type="ECO:0000259" key="10">
    <source>
        <dbReference type="PROSITE" id="PS50262"/>
    </source>
</evidence>
<dbReference type="Gene3D" id="1.20.1070.10">
    <property type="entry name" value="Rhodopsin 7-helix transmembrane proteins"/>
    <property type="match status" value="1"/>
</dbReference>
<evidence type="ECO:0000256" key="9">
    <source>
        <dbReference type="SAM" id="Phobius"/>
    </source>
</evidence>
<dbReference type="SUPFAM" id="SSF81321">
    <property type="entry name" value="Family A G protein-coupled receptor-like"/>
    <property type="match status" value="1"/>
</dbReference>
<evidence type="ECO:0000313" key="11">
    <source>
        <dbReference type="EMBL" id="OQV16368.1"/>
    </source>
</evidence>
<keyword evidence="4 9" id="KW-1133">Transmembrane helix</keyword>
<dbReference type="CDD" id="cd00637">
    <property type="entry name" value="7tm_classA_rhodopsin-like"/>
    <property type="match status" value="1"/>
</dbReference>
<evidence type="ECO:0000256" key="5">
    <source>
        <dbReference type="ARBA" id="ARBA00023040"/>
    </source>
</evidence>
<dbReference type="PANTHER" id="PTHR24228:SF59">
    <property type="entry name" value="NEUROPEPTIDE RECEPTOR 15"/>
    <property type="match status" value="1"/>
</dbReference>
<keyword evidence="5" id="KW-0297">G-protein coupled receptor</keyword>
<feature type="transmembrane region" description="Helical" evidence="9">
    <location>
        <begin position="200"/>
        <end position="220"/>
    </location>
</feature>
<dbReference type="PANTHER" id="PTHR24228">
    <property type="entry name" value="B2 BRADYKININ RECEPTOR/ANGIOTENSIN II RECEPTOR"/>
    <property type="match status" value="1"/>
</dbReference>
<dbReference type="Pfam" id="PF00001">
    <property type="entry name" value="7tm_1"/>
    <property type="match status" value="1"/>
</dbReference>
<evidence type="ECO:0000256" key="7">
    <source>
        <dbReference type="ARBA" id="ARBA00023170"/>
    </source>
</evidence>
<dbReference type="EMBL" id="MTYJ01000075">
    <property type="protein sequence ID" value="OQV16368.1"/>
    <property type="molecule type" value="Genomic_DNA"/>
</dbReference>
<comment type="caution">
    <text evidence="11">The sequence shown here is derived from an EMBL/GenBank/DDBJ whole genome shotgun (WGS) entry which is preliminary data.</text>
</comment>
<evidence type="ECO:0000256" key="1">
    <source>
        <dbReference type="ARBA" id="ARBA00004651"/>
    </source>
</evidence>
<dbReference type="PRINTS" id="PR00237">
    <property type="entry name" value="GPCRRHODOPSN"/>
</dbReference>
<feature type="transmembrane region" description="Helical" evidence="9">
    <location>
        <begin position="26"/>
        <end position="51"/>
    </location>
</feature>
<keyword evidence="8" id="KW-0807">Transducer</keyword>
<comment type="subcellular location">
    <subcellularLocation>
        <location evidence="1">Cell membrane</location>
        <topology evidence="1">Multi-pass membrane protein</topology>
    </subcellularLocation>
</comment>
<evidence type="ECO:0000256" key="4">
    <source>
        <dbReference type="ARBA" id="ARBA00022989"/>
    </source>
</evidence>
<dbReference type="InterPro" id="IPR017452">
    <property type="entry name" value="GPCR_Rhodpsn_7TM"/>
</dbReference>
<proteinExistence type="predicted"/>
<feature type="transmembrane region" description="Helical" evidence="9">
    <location>
        <begin position="110"/>
        <end position="132"/>
    </location>
</feature>
<dbReference type="AlphaFoldDB" id="A0A1W0WME3"/>
<keyword evidence="6 9" id="KW-0472">Membrane</keyword>